<dbReference type="GO" id="GO:0016747">
    <property type="term" value="F:acyltransferase activity, transferring groups other than amino-acyl groups"/>
    <property type="evidence" value="ECO:0007669"/>
    <property type="project" value="InterPro"/>
</dbReference>
<dbReference type="InterPro" id="IPR051531">
    <property type="entry name" value="N-acetyltransferase"/>
</dbReference>
<comment type="caution">
    <text evidence="2">The sequence shown here is derived from an EMBL/GenBank/DDBJ whole genome shotgun (WGS) entry which is preliminary data.</text>
</comment>
<dbReference type="AlphaFoldDB" id="A0A926ICK6"/>
<reference evidence="2" key="1">
    <citation type="submission" date="2020-08" db="EMBL/GenBank/DDBJ databases">
        <title>Genome public.</title>
        <authorList>
            <person name="Liu C."/>
            <person name="Sun Q."/>
        </authorList>
    </citation>
    <scope>NUCLEOTIDE SEQUENCE</scope>
    <source>
        <strain evidence="2">NSJ-54</strain>
    </source>
</reference>
<organism evidence="2 3">
    <name type="scientific">Zongyangia hominis</name>
    <dbReference type="NCBI Taxonomy" id="2763677"/>
    <lineage>
        <taxon>Bacteria</taxon>
        <taxon>Bacillati</taxon>
        <taxon>Bacillota</taxon>
        <taxon>Clostridia</taxon>
        <taxon>Eubacteriales</taxon>
        <taxon>Oscillospiraceae</taxon>
        <taxon>Zongyangia</taxon>
    </lineage>
</organism>
<evidence type="ECO:0000313" key="3">
    <source>
        <dbReference type="Proteomes" id="UP000660861"/>
    </source>
</evidence>
<dbReference type="RefSeq" id="WP_262398372.1">
    <property type="nucleotide sequence ID" value="NZ_JACRTC010000010.1"/>
</dbReference>
<dbReference type="SUPFAM" id="SSF55729">
    <property type="entry name" value="Acyl-CoA N-acyltransferases (Nat)"/>
    <property type="match status" value="1"/>
</dbReference>
<dbReference type="PANTHER" id="PTHR43792:SF13">
    <property type="entry name" value="ACETYLTRANSFERASE"/>
    <property type="match status" value="1"/>
</dbReference>
<proteinExistence type="predicted"/>
<dbReference type="Proteomes" id="UP000660861">
    <property type="component" value="Unassembled WGS sequence"/>
</dbReference>
<keyword evidence="3" id="KW-1185">Reference proteome</keyword>
<accession>A0A926ICK6</accession>
<dbReference type="Gene3D" id="3.40.630.30">
    <property type="match status" value="1"/>
</dbReference>
<dbReference type="EMBL" id="JACRTC010000010">
    <property type="protein sequence ID" value="MBC8571322.1"/>
    <property type="molecule type" value="Genomic_DNA"/>
</dbReference>
<dbReference type="PANTHER" id="PTHR43792">
    <property type="entry name" value="GNAT FAMILY, PUTATIVE (AFU_ORTHOLOGUE AFUA_3G00765)-RELATED-RELATED"/>
    <property type="match status" value="1"/>
</dbReference>
<feature type="domain" description="N-acetyltransferase" evidence="1">
    <location>
        <begin position="36"/>
        <end position="168"/>
    </location>
</feature>
<gene>
    <name evidence="2" type="ORF">H8709_10870</name>
</gene>
<dbReference type="Pfam" id="PF13302">
    <property type="entry name" value="Acetyltransf_3"/>
    <property type="match status" value="1"/>
</dbReference>
<sequence length="171" mass="19395">MQLHTSRLRIQPLTMEEFRLLLEGTAQVEAALGLSPAGRELDPHTKEAMKALYAEAVRNEDNYQWYTNWMIIRNVDNVAVGSACFMGRPDRDGSVELGYGLEESYWGQGYMTEAARALCDWALSQPGVRRVTAETERGNLASQRVLQNCGMQLYRATEEGLFWKREKEASV</sequence>
<dbReference type="InterPro" id="IPR000182">
    <property type="entry name" value="GNAT_dom"/>
</dbReference>
<evidence type="ECO:0000313" key="2">
    <source>
        <dbReference type="EMBL" id="MBC8571322.1"/>
    </source>
</evidence>
<dbReference type="InterPro" id="IPR016181">
    <property type="entry name" value="Acyl_CoA_acyltransferase"/>
</dbReference>
<protein>
    <submittedName>
        <fullName evidence="2">GNAT family N-acetyltransferase</fullName>
    </submittedName>
</protein>
<evidence type="ECO:0000259" key="1">
    <source>
        <dbReference type="PROSITE" id="PS51186"/>
    </source>
</evidence>
<name>A0A926ICK6_9FIRM</name>
<dbReference type="PROSITE" id="PS51186">
    <property type="entry name" value="GNAT"/>
    <property type="match status" value="1"/>
</dbReference>